<evidence type="ECO:0000256" key="1">
    <source>
        <dbReference type="SAM" id="MobiDB-lite"/>
    </source>
</evidence>
<reference evidence="3 4" key="1">
    <citation type="journal article" date="2018" name="Mol. Biol. Evol.">
        <title>Analysis of the draft genome of the red seaweed Gracilariopsis chorda provides insights into genome size evolution in Rhodophyta.</title>
        <authorList>
            <person name="Lee J."/>
            <person name="Yang E.C."/>
            <person name="Graf L."/>
            <person name="Yang J.H."/>
            <person name="Qiu H."/>
            <person name="Zel Zion U."/>
            <person name="Chan C.X."/>
            <person name="Stephens T.G."/>
            <person name="Weber A.P.M."/>
            <person name="Boo G.H."/>
            <person name="Boo S.M."/>
            <person name="Kim K.M."/>
            <person name="Shin Y."/>
            <person name="Jung M."/>
            <person name="Lee S.J."/>
            <person name="Yim H.S."/>
            <person name="Lee J.H."/>
            <person name="Bhattacharya D."/>
            <person name="Yoon H.S."/>
        </authorList>
    </citation>
    <scope>NUCLEOTIDE SEQUENCE [LARGE SCALE GENOMIC DNA]</scope>
    <source>
        <strain evidence="3 4">SKKU-2015</strain>
        <tissue evidence="3">Whole body</tissue>
    </source>
</reference>
<keyword evidence="2" id="KW-0732">Signal</keyword>
<evidence type="ECO:0000313" key="3">
    <source>
        <dbReference type="EMBL" id="PXF45900.1"/>
    </source>
</evidence>
<dbReference type="AlphaFoldDB" id="A0A2V3IXP0"/>
<dbReference type="Proteomes" id="UP000247409">
    <property type="component" value="Unassembled WGS sequence"/>
</dbReference>
<organism evidence="3 4">
    <name type="scientific">Gracilariopsis chorda</name>
    <dbReference type="NCBI Taxonomy" id="448386"/>
    <lineage>
        <taxon>Eukaryota</taxon>
        <taxon>Rhodophyta</taxon>
        <taxon>Florideophyceae</taxon>
        <taxon>Rhodymeniophycidae</taxon>
        <taxon>Gracilariales</taxon>
        <taxon>Gracilariaceae</taxon>
        <taxon>Gracilariopsis</taxon>
    </lineage>
</organism>
<evidence type="ECO:0000256" key="2">
    <source>
        <dbReference type="SAM" id="SignalP"/>
    </source>
</evidence>
<protein>
    <submittedName>
        <fullName evidence="3">Uncharacterized protein</fullName>
    </submittedName>
</protein>
<dbReference type="OrthoDB" id="10438492at2759"/>
<name>A0A2V3IXP0_9FLOR</name>
<evidence type="ECO:0000313" key="4">
    <source>
        <dbReference type="Proteomes" id="UP000247409"/>
    </source>
</evidence>
<keyword evidence="4" id="KW-1185">Reference proteome</keyword>
<comment type="caution">
    <text evidence="3">The sequence shown here is derived from an EMBL/GenBank/DDBJ whole genome shotgun (WGS) entry which is preliminary data.</text>
</comment>
<feature type="region of interest" description="Disordered" evidence="1">
    <location>
        <begin position="98"/>
        <end position="133"/>
    </location>
</feature>
<feature type="signal peptide" evidence="2">
    <location>
        <begin position="1"/>
        <end position="23"/>
    </location>
</feature>
<accession>A0A2V3IXP0</accession>
<feature type="chain" id="PRO_5015990277" evidence="2">
    <location>
        <begin position="24"/>
        <end position="133"/>
    </location>
</feature>
<proteinExistence type="predicted"/>
<gene>
    <name evidence="3" type="ORF">BWQ96_04335</name>
</gene>
<dbReference type="EMBL" id="NBIV01000050">
    <property type="protein sequence ID" value="PXF45900.1"/>
    <property type="molecule type" value="Genomic_DNA"/>
</dbReference>
<sequence length="133" mass="14975">MLASKLTLALVLATALFAGFVSAQEETPGRCWQRSQQCCFQEVECGWRCREGSGFKHCWRKYCNKKVCSEIKARTAVPNKPDDSVGWGDSVMIDCTEKPDECGSHPPGIDYEVEEPMEELPMPSGEMEDEEEF</sequence>